<keyword evidence="2" id="KW-1185">Reference proteome</keyword>
<gene>
    <name evidence="1" type="ORF">XAC3562_70166</name>
</gene>
<evidence type="ECO:0000313" key="2">
    <source>
        <dbReference type="Proteomes" id="UP000052230"/>
    </source>
</evidence>
<evidence type="ECO:0000313" key="1">
    <source>
        <dbReference type="EMBL" id="CEG17895.1"/>
    </source>
</evidence>
<dbReference type="EMBL" id="CCXZ01000166">
    <property type="protein sequence ID" value="CEG17895.1"/>
    <property type="molecule type" value="Genomic_DNA"/>
</dbReference>
<proteinExistence type="predicted"/>
<dbReference type="Proteomes" id="UP000052230">
    <property type="component" value="Unassembled WGS sequence"/>
</dbReference>
<sequence length="127" mass="13999">MHPSTDGGNVHPTRCVLPPSRTLERVMHVEMGCVGRQRCGADAARRRLGWRQTKPRGAHSAPLAANPPGSALWRAETALRALPRRPSLGRSARLVSTRHRTLRTHLNVHNTLWLVAAACHSPYPSRA</sequence>
<organism evidence="1 2">
    <name type="scientific">Xanthomonas citri pv. citri</name>
    <dbReference type="NCBI Taxonomy" id="611301"/>
    <lineage>
        <taxon>Bacteria</taxon>
        <taxon>Pseudomonadati</taxon>
        <taxon>Pseudomonadota</taxon>
        <taxon>Gammaproteobacteria</taxon>
        <taxon>Lysobacterales</taxon>
        <taxon>Lysobacteraceae</taxon>
        <taxon>Xanthomonas</taxon>
    </lineage>
</organism>
<name>A0A0U5FHE9_XANCI</name>
<dbReference type="AlphaFoldDB" id="A0A0U5FHE9"/>
<reference evidence="1 2" key="1">
    <citation type="submission" date="2014-09" db="EMBL/GenBank/DDBJ databases">
        <authorList>
            <person name="Regsiter A."/>
        </authorList>
    </citation>
    <scope>NUCLEOTIDE SEQUENCE [LARGE SCALE GENOMIC DNA]</scope>
</reference>
<protein>
    <submittedName>
        <fullName evidence="1">Uncharacterized protein</fullName>
    </submittedName>
</protein>
<comment type="caution">
    <text evidence="1">The sequence shown here is derived from an EMBL/GenBank/DDBJ whole genome shotgun (WGS) entry which is preliminary data.</text>
</comment>
<accession>A0A0U5FHE9</accession>